<dbReference type="Proteomes" id="UP000277212">
    <property type="component" value="Unassembled WGS sequence"/>
</dbReference>
<accession>A0A3M2RZT8</accession>
<proteinExistence type="predicted"/>
<gene>
    <name evidence="2" type="ORF">CDV36_009599</name>
</gene>
<keyword evidence="1" id="KW-1133">Transmembrane helix</keyword>
<evidence type="ECO:0000313" key="3">
    <source>
        <dbReference type="Proteomes" id="UP000277212"/>
    </source>
</evidence>
<sequence length="147" mass="16589">MSPNAPCEAIRLDGTTCVIIFLGVLGLMPAYNICSLILYTHENICVAFLKARVHGDSDSRLDDYYNETEMRVFNYSFGLSLAYIIFWILICYNYHGGMIRSEQFAFGAGFGLAGISIYLITLSMKRNAEDFLECLNKDIKNLKSSPR</sequence>
<feature type="transmembrane region" description="Helical" evidence="1">
    <location>
        <begin position="104"/>
        <end position="122"/>
    </location>
</feature>
<dbReference type="OrthoDB" id="5104322at2759"/>
<keyword evidence="3" id="KW-1185">Reference proteome</keyword>
<dbReference type="EMBL" id="NKUJ01000191">
    <property type="protein sequence ID" value="RMJ10768.1"/>
    <property type="molecule type" value="Genomic_DNA"/>
</dbReference>
<protein>
    <submittedName>
        <fullName evidence="2">Uncharacterized protein</fullName>
    </submittedName>
</protein>
<reference evidence="2 3" key="1">
    <citation type="submission" date="2017-06" db="EMBL/GenBank/DDBJ databases">
        <title>Comparative genomic analysis of Ambrosia Fusariam Clade fungi.</title>
        <authorList>
            <person name="Stajich J.E."/>
            <person name="Carrillo J."/>
            <person name="Kijimoto T."/>
            <person name="Eskalen A."/>
            <person name="O'Donnell K."/>
            <person name="Kasson M."/>
        </authorList>
    </citation>
    <scope>NUCLEOTIDE SEQUENCE [LARGE SCALE GENOMIC DNA]</scope>
    <source>
        <strain evidence="2">UCR3666</strain>
    </source>
</reference>
<keyword evidence="1" id="KW-0472">Membrane</keyword>
<organism evidence="2 3">
    <name type="scientific">Fusarium kuroshium</name>
    <dbReference type="NCBI Taxonomy" id="2010991"/>
    <lineage>
        <taxon>Eukaryota</taxon>
        <taxon>Fungi</taxon>
        <taxon>Dikarya</taxon>
        <taxon>Ascomycota</taxon>
        <taxon>Pezizomycotina</taxon>
        <taxon>Sordariomycetes</taxon>
        <taxon>Hypocreomycetidae</taxon>
        <taxon>Hypocreales</taxon>
        <taxon>Nectriaceae</taxon>
        <taxon>Fusarium</taxon>
        <taxon>Fusarium solani species complex</taxon>
    </lineage>
</organism>
<name>A0A3M2RZT8_9HYPO</name>
<keyword evidence="1" id="KW-0812">Transmembrane</keyword>
<comment type="caution">
    <text evidence="2">The sequence shown here is derived from an EMBL/GenBank/DDBJ whole genome shotgun (WGS) entry which is preliminary data.</text>
</comment>
<evidence type="ECO:0000313" key="2">
    <source>
        <dbReference type="EMBL" id="RMJ10768.1"/>
    </source>
</evidence>
<feature type="transmembrane region" description="Helical" evidence="1">
    <location>
        <begin position="72"/>
        <end position="92"/>
    </location>
</feature>
<dbReference type="AlphaFoldDB" id="A0A3M2RZT8"/>
<feature type="transmembrane region" description="Helical" evidence="1">
    <location>
        <begin position="12"/>
        <end position="31"/>
    </location>
</feature>
<evidence type="ECO:0000256" key="1">
    <source>
        <dbReference type="SAM" id="Phobius"/>
    </source>
</evidence>